<protein>
    <submittedName>
        <fullName evidence="1">Uncharacterized protein</fullName>
    </submittedName>
</protein>
<proteinExistence type="predicted"/>
<evidence type="ECO:0000313" key="2">
    <source>
        <dbReference type="Proteomes" id="UP000256964"/>
    </source>
</evidence>
<sequence>MHGAVSESSRVARHFQLSCFTQARQGCESRTGIRCVAEGAMRPYDARPTRCPASDVLPSTHPVSPRGACCRQSMILHYVSQRLRMRTRMYCGRKLARSPGNMCRTVVRGGQAMQCFSALRGVPQLRTSAGRPPAGSRPVDRHYGEFAFTRASVLWIPPPRCRLTLRYAPSYAYRRMTCARCVPYCRPFLRQY</sequence>
<dbReference type="Proteomes" id="UP000256964">
    <property type="component" value="Unassembled WGS sequence"/>
</dbReference>
<dbReference type="EMBL" id="KZ857532">
    <property type="protein sequence ID" value="RDX40884.1"/>
    <property type="molecule type" value="Genomic_DNA"/>
</dbReference>
<dbReference type="AlphaFoldDB" id="A0A371CKS0"/>
<gene>
    <name evidence="1" type="ORF">OH76DRAFT_281336</name>
</gene>
<accession>A0A371CKS0</accession>
<keyword evidence="2" id="KW-1185">Reference proteome</keyword>
<organism evidence="1 2">
    <name type="scientific">Lentinus brumalis</name>
    <dbReference type="NCBI Taxonomy" id="2498619"/>
    <lineage>
        <taxon>Eukaryota</taxon>
        <taxon>Fungi</taxon>
        <taxon>Dikarya</taxon>
        <taxon>Basidiomycota</taxon>
        <taxon>Agaricomycotina</taxon>
        <taxon>Agaricomycetes</taxon>
        <taxon>Polyporales</taxon>
        <taxon>Polyporaceae</taxon>
        <taxon>Lentinus</taxon>
    </lineage>
</organism>
<name>A0A371CKS0_9APHY</name>
<evidence type="ECO:0000313" key="1">
    <source>
        <dbReference type="EMBL" id="RDX40884.1"/>
    </source>
</evidence>
<reference evidence="1 2" key="1">
    <citation type="journal article" date="2018" name="Biotechnol. Biofuels">
        <title>Integrative visual omics of the white-rot fungus Polyporus brumalis exposes the biotechnological potential of its oxidative enzymes for delignifying raw plant biomass.</title>
        <authorList>
            <person name="Miyauchi S."/>
            <person name="Rancon A."/>
            <person name="Drula E."/>
            <person name="Hage H."/>
            <person name="Chaduli D."/>
            <person name="Favel A."/>
            <person name="Grisel S."/>
            <person name="Henrissat B."/>
            <person name="Herpoel-Gimbert I."/>
            <person name="Ruiz-Duenas F.J."/>
            <person name="Chevret D."/>
            <person name="Hainaut M."/>
            <person name="Lin J."/>
            <person name="Wang M."/>
            <person name="Pangilinan J."/>
            <person name="Lipzen A."/>
            <person name="Lesage-Meessen L."/>
            <person name="Navarro D."/>
            <person name="Riley R."/>
            <person name="Grigoriev I.V."/>
            <person name="Zhou S."/>
            <person name="Raouche S."/>
            <person name="Rosso M.N."/>
        </authorList>
    </citation>
    <scope>NUCLEOTIDE SEQUENCE [LARGE SCALE GENOMIC DNA]</scope>
    <source>
        <strain evidence="1 2">BRFM 1820</strain>
    </source>
</reference>